<reference evidence="1" key="4">
    <citation type="submission" date="2025-09" db="UniProtKB">
        <authorList>
            <consortium name="Ensembl"/>
        </authorList>
    </citation>
    <scope>IDENTIFICATION</scope>
</reference>
<name>A0A2I2YI71_GORGO</name>
<evidence type="ECO:0000313" key="2">
    <source>
        <dbReference type="Proteomes" id="UP000001519"/>
    </source>
</evidence>
<sequence length="43" mass="4807">MSGWKTLSQQQQRDAPSKILLCGKSFLTSEKTSALPGKTQRRL</sequence>
<accession>A0A2I2YI71</accession>
<dbReference type="EMBL" id="CABD030108634">
    <property type="status" value="NOT_ANNOTATED_CDS"/>
    <property type="molecule type" value="Genomic_DNA"/>
</dbReference>
<keyword evidence="2" id="KW-1185">Reference proteome</keyword>
<gene>
    <name evidence="1" type="primary">TTC39C</name>
</gene>
<protein>
    <submittedName>
        <fullName evidence="1">Tetratricopeptide repeat domain 39C</fullName>
    </submittedName>
</protein>
<proteinExistence type="predicted"/>
<dbReference type="Ensembl" id="ENSGGOT00000060069.1">
    <property type="protein sequence ID" value="ENSGGOP00000034625.1"/>
    <property type="gene ID" value="ENSGGOG00000003945.3"/>
</dbReference>
<dbReference type="EMBL" id="CABD030108635">
    <property type="status" value="NOT_ANNOTATED_CDS"/>
    <property type="molecule type" value="Genomic_DNA"/>
</dbReference>
<reference evidence="2" key="1">
    <citation type="submission" date="2011-05" db="EMBL/GenBank/DDBJ databases">
        <title>Insights into the evolution of the great apes provided by the gorilla genome.</title>
        <authorList>
            <person name="Scally A."/>
        </authorList>
    </citation>
    <scope>NUCLEOTIDE SEQUENCE [LARGE SCALE GENOMIC DNA]</scope>
</reference>
<dbReference type="EMBL" id="CABD030108633">
    <property type="status" value="NOT_ANNOTATED_CDS"/>
    <property type="molecule type" value="Genomic_DNA"/>
</dbReference>
<organism evidence="1 2">
    <name type="scientific">Gorilla gorilla gorilla</name>
    <name type="common">Western lowland gorilla</name>
    <dbReference type="NCBI Taxonomy" id="9595"/>
    <lineage>
        <taxon>Eukaryota</taxon>
        <taxon>Metazoa</taxon>
        <taxon>Chordata</taxon>
        <taxon>Craniata</taxon>
        <taxon>Vertebrata</taxon>
        <taxon>Euteleostomi</taxon>
        <taxon>Mammalia</taxon>
        <taxon>Eutheria</taxon>
        <taxon>Euarchontoglires</taxon>
        <taxon>Primates</taxon>
        <taxon>Haplorrhini</taxon>
        <taxon>Catarrhini</taxon>
        <taxon>Hominidae</taxon>
        <taxon>Gorilla</taxon>
    </lineage>
</organism>
<dbReference type="GeneTree" id="ENSGT00950000182917"/>
<dbReference type="AlphaFoldDB" id="A0A2I2YI71"/>
<reference evidence="1 2" key="2">
    <citation type="journal article" date="2012" name="Nature">
        <title>Insights into hominid evolution from the gorilla genome sequence.</title>
        <authorList>
            <person name="Scally A."/>
            <person name="Dutheil J.Y."/>
            <person name="Hillier L.W."/>
            <person name="Jordan G.E."/>
            <person name="Goodhead I."/>
            <person name="Herrero J."/>
            <person name="Hobolth A."/>
            <person name="Lappalainen T."/>
            <person name="Mailund T."/>
            <person name="Marques-Bonet T."/>
            <person name="McCarthy S."/>
            <person name="Montgomery S.H."/>
            <person name="Schwalie P.C."/>
            <person name="Tang Y.A."/>
            <person name="Ward M.C."/>
            <person name="Xue Y."/>
            <person name="Yngvadottir B."/>
            <person name="Alkan C."/>
            <person name="Andersen L.N."/>
            <person name="Ayub Q."/>
            <person name="Ball E.V."/>
            <person name="Beal K."/>
            <person name="Bradley B.J."/>
            <person name="Chen Y."/>
            <person name="Clee C.M."/>
            <person name="Fitzgerald S."/>
            <person name="Graves T.A."/>
            <person name="Gu Y."/>
            <person name="Heath P."/>
            <person name="Heger A."/>
            <person name="Karakoc E."/>
            <person name="Kolb-Kokocinski A."/>
            <person name="Laird G.K."/>
            <person name="Lunter G."/>
            <person name="Meader S."/>
            <person name="Mort M."/>
            <person name="Mullikin J.C."/>
            <person name="Munch K."/>
            <person name="O'Connor T.D."/>
            <person name="Phillips A.D."/>
            <person name="Prado-Martinez J."/>
            <person name="Rogers A.S."/>
            <person name="Sajjadian S."/>
            <person name="Schmidt D."/>
            <person name="Shaw K."/>
            <person name="Simpson J.T."/>
            <person name="Stenson P.D."/>
            <person name="Turner D.J."/>
            <person name="Vigilant L."/>
            <person name="Vilella A.J."/>
            <person name="Whitener W."/>
            <person name="Zhu B."/>
            <person name="Cooper D.N."/>
            <person name="de Jong P."/>
            <person name="Dermitzakis E.T."/>
            <person name="Eichler E.E."/>
            <person name="Flicek P."/>
            <person name="Goldman N."/>
            <person name="Mundy N.I."/>
            <person name="Ning Z."/>
            <person name="Odom D.T."/>
            <person name="Ponting C.P."/>
            <person name="Quail M.A."/>
            <person name="Ryder O.A."/>
            <person name="Searle S.M."/>
            <person name="Warren W.C."/>
            <person name="Wilson R.K."/>
            <person name="Schierup M.H."/>
            <person name="Rogers J."/>
            <person name="Tyler-Smith C."/>
            <person name="Durbin R."/>
        </authorList>
    </citation>
    <scope>NUCLEOTIDE SEQUENCE [LARGE SCALE GENOMIC DNA]</scope>
</reference>
<dbReference type="Proteomes" id="UP000001519">
    <property type="component" value="Chromosome 18"/>
</dbReference>
<dbReference type="Bgee" id="ENSGGOG00000003945">
    <property type="expression patterns" value="Expressed in liver and 5 other cell types or tissues"/>
</dbReference>
<reference evidence="1" key="3">
    <citation type="submission" date="2025-08" db="UniProtKB">
        <authorList>
            <consortium name="Ensembl"/>
        </authorList>
    </citation>
    <scope>IDENTIFICATION</scope>
</reference>
<evidence type="ECO:0000313" key="1">
    <source>
        <dbReference type="Ensembl" id="ENSGGOP00000034625.1"/>
    </source>
</evidence>